<keyword evidence="5" id="KW-1185">Reference proteome</keyword>
<comment type="caution">
    <text evidence="4">The sequence shown here is derived from an EMBL/GenBank/DDBJ whole genome shotgun (WGS) entry which is preliminary data.</text>
</comment>
<feature type="domain" description="FIST" evidence="2">
    <location>
        <begin position="59"/>
        <end position="263"/>
    </location>
</feature>
<organism evidence="4 5">
    <name type="scientific">Paracraurococcus ruber</name>
    <dbReference type="NCBI Taxonomy" id="77675"/>
    <lineage>
        <taxon>Bacteria</taxon>
        <taxon>Pseudomonadati</taxon>
        <taxon>Pseudomonadota</taxon>
        <taxon>Alphaproteobacteria</taxon>
        <taxon>Acetobacterales</taxon>
        <taxon>Roseomonadaceae</taxon>
        <taxon>Paracraurococcus</taxon>
    </lineage>
</organism>
<dbReference type="SMART" id="SM00897">
    <property type="entry name" value="FIST"/>
    <property type="match status" value="1"/>
</dbReference>
<evidence type="ECO:0000259" key="2">
    <source>
        <dbReference type="SMART" id="SM00897"/>
    </source>
</evidence>
<dbReference type="PANTHER" id="PTHR40252">
    <property type="entry name" value="BLR0328 PROTEIN"/>
    <property type="match status" value="1"/>
</dbReference>
<dbReference type="InterPro" id="IPR013702">
    <property type="entry name" value="FIST_domain_N"/>
</dbReference>
<dbReference type="Pfam" id="PF08495">
    <property type="entry name" value="FIST"/>
    <property type="match status" value="1"/>
</dbReference>
<name>A0ABS1D0U3_9PROT</name>
<reference evidence="4 5" key="1">
    <citation type="journal article" date="2020" name="Microorganisms">
        <title>Osmotic Adaptation and Compatible Solute Biosynthesis of Phototrophic Bacteria as Revealed from Genome Analyses.</title>
        <authorList>
            <person name="Imhoff J.F."/>
            <person name="Rahn T."/>
            <person name="Kunzel S."/>
            <person name="Keller A."/>
            <person name="Neulinger S.C."/>
        </authorList>
    </citation>
    <scope>NUCLEOTIDE SEQUENCE [LARGE SCALE GENOMIC DNA]</scope>
    <source>
        <strain evidence="4 5">DSM 15382</strain>
    </source>
</reference>
<evidence type="ECO:0000259" key="3">
    <source>
        <dbReference type="SMART" id="SM01204"/>
    </source>
</evidence>
<evidence type="ECO:0000313" key="4">
    <source>
        <dbReference type="EMBL" id="MBK1659539.1"/>
    </source>
</evidence>
<dbReference type="InterPro" id="IPR019494">
    <property type="entry name" value="FIST_C"/>
</dbReference>
<evidence type="ECO:0000256" key="1">
    <source>
        <dbReference type="SAM" id="MobiDB-lite"/>
    </source>
</evidence>
<dbReference type="SMART" id="SM01204">
    <property type="entry name" value="FIST_C"/>
    <property type="match status" value="1"/>
</dbReference>
<accession>A0ABS1D0U3</accession>
<proteinExistence type="predicted"/>
<dbReference type="Proteomes" id="UP000697995">
    <property type="component" value="Unassembled WGS sequence"/>
</dbReference>
<sequence>MNPGTEPDATTGREAALRNIRPDQRTKARMHASGVLSVWSSARTPQAAVADLVAHVDAALYGQMLAFFPPSMDAEALGREFAAAFPGLPVAGCSTAGEITPDGIAADTVVVLALPRCGFRVVTDVIPDVRALTVESGAATARRLRAALERLCGERPDAAGHRFGLILIDGMSYREETCVSAVAMALDGIPIVGGSAGDGLSFGTTAQLHNGAAFRNAAVLMLVETDHPVEVFRNDNFSPTDRKLVVTRCDPERRIVHELNAEPAAQAYAAAVGVGTGDLNPMRFASHPVVVRIGGNYYCRSIQRVNPDDSLSFFCAIDDGVVLTVARPRDLVSSAEAELSRLDQALGGLDLVIGFDCVLRRLDAARRRIRPRVEELYRRHNVTGFFTYGEQFGGMHLNQTFSGVAIGRPRTH</sequence>
<feature type="domain" description="FIST C-domain" evidence="3">
    <location>
        <begin position="264"/>
        <end position="394"/>
    </location>
</feature>
<dbReference type="EMBL" id="NRSG01000107">
    <property type="protein sequence ID" value="MBK1659539.1"/>
    <property type="molecule type" value="Genomic_DNA"/>
</dbReference>
<feature type="region of interest" description="Disordered" evidence="1">
    <location>
        <begin position="1"/>
        <end position="25"/>
    </location>
</feature>
<evidence type="ECO:0008006" key="6">
    <source>
        <dbReference type="Google" id="ProtNLM"/>
    </source>
</evidence>
<gene>
    <name evidence="4" type="ORF">CKO45_14975</name>
</gene>
<protein>
    <recommendedName>
        <fullName evidence="6">FIST N domain protein</fullName>
    </recommendedName>
</protein>
<dbReference type="Pfam" id="PF10442">
    <property type="entry name" value="FIST_C"/>
    <property type="match status" value="1"/>
</dbReference>
<evidence type="ECO:0000313" key="5">
    <source>
        <dbReference type="Proteomes" id="UP000697995"/>
    </source>
</evidence>
<dbReference type="PANTHER" id="PTHR40252:SF2">
    <property type="entry name" value="BLR0328 PROTEIN"/>
    <property type="match status" value="1"/>
</dbReference>